<evidence type="ECO:0000256" key="1">
    <source>
        <dbReference type="ARBA" id="ARBA00010006"/>
    </source>
</evidence>
<dbReference type="InterPro" id="IPR039046">
    <property type="entry name" value="PDPK1"/>
</dbReference>
<keyword evidence="7" id="KW-0418">Kinase</keyword>
<protein>
    <recommendedName>
        <fullName evidence="3">3-phosphoinositide-dependent protein kinase 1</fullName>
        <ecNumber evidence="2">2.7.11.1</ecNumber>
    </recommendedName>
</protein>
<dbReference type="InterPro" id="IPR000719">
    <property type="entry name" value="Prot_kinase_dom"/>
</dbReference>
<dbReference type="InterPro" id="IPR050236">
    <property type="entry name" value="Ser_Thr_kinase_AGC"/>
</dbReference>
<evidence type="ECO:0000256" key="9">
    <source>
        <dbReference type="ARBA" id="ARBA00047899"/>
    </source>
</evidence>
<organism evidence="14 15">
    <name type="scientific">Gryllus longicercus</name>
    <dbReference type="NCBI Taxonomy" id="2509291"/>
    <lineage>
        <taxon>Eukaryota</taxon>
        <taxon>Metazoa</taxon>
        <taxon>Ecdysozoa</taxon>
        <taxon>Arthropoda</taxon>
        <taxon>Hexapoda</taxon>
        <taxon>Insecta</taxon>
        <taxon>Pterygota</taxon>
        <taxon>Neoptera</taxon>
        <taxon>Polyneoptera</taxon>
        <taxon>Orthoptera</taxon>
        <taxon>Ensifera</taxon>
        <taxon>Gryllidea</taxon>
        <taxon>Grylloidea</taxon>
        <taxon>Gryllidae</taxon>
        <taxon>Gryllinae</taxon>
        <taxon>Gryllus</taxon>
    </lineage>
</organism>
<comment type="catalytic activity">
    <reaction evidence="9">
        <text>L-threonyl-[protein] + ATP = O-phospho-L-threonyl-[protein] + ADP + H(+)</text>
        <dbReference type="Rhea" id="RHEA:46608"/>
        <dbReference type="Rhea" id="RHEA-COMP:11060"/>
        <dbReference type="Rhea" id="RHEA-COMP:11605"/>
        <dbReference type="ChEBI" id="CHEBI:15378"/>
        <dbReference type="ChEBI" id="CHEBI:30013"/>
        <dbReference type="ChEBI" id="CHEBI:30616"/>
        <dbReference type="ChEBI" id="CHEBI:61977"/>
        <dbReference type="ChEBI" id="CHEBI:456216"/>
        <dbReference type="EC" id="2.7.11.1"/>
    </reaction>
</comment>
<reference evidence="14 15" key="1">
    <citation type="submission" date="2024-03" db="EMBL/GenBank/DDBJ databases">
        <title>The genome assembly and annotation of the cricket Gryllus longicercus Weissman &amp; Gray.</title>
        <authorList>
            <person name="Szrajer S."/>
            <person name="Gray D."/>
            <person name="Ylla G."/>
        </authorList>
    </citation>
    <scope>NUCLEOTIDE SEQUENCE [LARGE SCALE GENOMIC DNA]</scope>
    <source>
        <strain evidence="14">DAG 2021-001</strain>
        <tissue evidence="14">Whole body minus gut</tissue>
    </source>
</reference>
<evidence type="ECO:0000313" key="14">
    <source>
        <dbReference type="EMBL" id="KAK7792510.1"/>
    </source>
</evidence>
<evidence type="ECO:0000256" key="2">
    <source>
        <dbReference type="ARBA" id="ARBA00012513"/>
    </source>
</evidence>
<dbReference type="InterPro" id="IPR017441">
    <property type="entry name" value="Protein_kinase_ATP_BS"/>
</dbReference>
<dbReference type="SUPFAM" id="SSF50729">
    <property type="entry name" value="PH domain-like"/>
    <property type="match status" value="1"/>
</dbReference>
<evidence type="ECO:0000256" key="8">
    <source>
        <dbReference type="ARBA" id="ARBA00022840"/>
    </source>
</evidence>
<evidence type="ECO:0000256" key="4">
    <source>
        <dbReference type="ARBA" id="ARBA00022527"/>
    </source>
</evidence>
<sequence>MSPLHGEAVNSSELVTTDSAISPIPVPSQPLQNERTPVGEQIKHHHQQQQQQQQQQQNHGKVPQDLKYSALDYVFWKVVGEGSFSTVFLATDIRLDREFAIKVCEKKHIVKERKVEYVKREKEVLSIINSRMCTTCPFFVKLYHTFHDKYRLYFVLSYASNGDLLPYINGKKFNEKCVQFYAAEILRALEHMHRLGIIHRDLKPENILLNENMHILLTDFGSAKILENQTLESEDKSLPNHRSRSGSFVGTAQYVSPELLNEQSVSFASDLWALGCIIYQMVEGHPPFCGRSEAEIFQKIRKLELNFKDTFEPKTKDIVLKLLVPDASSRLGALDRGQYDSVRSHSFFLGVDFECLYQKTPPLQPLCPISETVRLDPKNSSVCPGLDNKQLSRLLGLTLYDGVSAEKNKNYGKISIASILSSPEEISGRLHEQTQHNEWHLLVEGNLILRHGLVFEKKGLWQKKRLLFLTTGPHLYYADPINRVLKGEVSWSSELHEEAKNFKTFFVHTPERTFRWDDPEGNALVWCEAIKQVRSHLYGSTSSSRFNQ</sequence>
<evidence type="ECO:0000256" key="11">
    <source>
        <dbReference type="PROSITE-ProRule" id="PRU10141"/>
    </source>
</evidence>
<keyword evidence="6 11" id="KW-0547">Nucleotide-binding</keyword>
<comment type="catalytic activity">
    <reaction evidence="10">
        <text>L-seryl-[protein] + ATP = O-phospho-L-seryl-[protein] + ADP + H(+)</text>
        <dbReference type="Rhea" id="RHEA:17989"/>
        <dbReference type="Rhea" id="RHEA-COMP:9863"/>
        <dbReference type="Rhea" id="RHEA-COMP:11604"/>
        <dbReference type="ChEBI" id="CHEBI:15378"/>
        <dbReference type="ChEBI" id="CHEBI:29999"/>
        <dbReference type="ChEBI" id="CHEBI:30616"/>
        <dbReference type="ChEBI" id="CHEBI:83421"/>
        <dbReference type="ChEBI" id="CHEBI:456216"/>
        <dbReference type="EC" id="2.7.11.1"/>
    </reaction>
</comment>
<feature type="region of interest" description="Disordered" evidence="12">
    <location>
        <begin position="1"/>
        <end position="61"/>
    </location>
</feature>
<dbReference type="AlphaFoldDB" id="A0AAN9VA38"/>
<proteinExistence type="inferred from homology"/>
<evidence type="ECO:0000256" key="10">
    <source>
        <dbReference type="ARBA" id="ARBA00048679"/>
    </source>
</evidence>
<evidence type="ECO:0000256" key="6">
    <source>
        <dbReference type="ARBA" id="ARBA00022741"/>
    </source>
</evidence>
<dbReference type="SUPFAM" id="SSF56112">
    <property type="entry name" value="Protein kinase-like (PK-like)"/>
    <property type="match status" value="1"/>
</dbReference>
<dbReference type="PROSITE" id="PS00107">
    <property type="entry name" value="PROTEIN_KINASE_ATP"/>
    <property type="match status" value="1"/>
</dbReference>
<dbReference type="GO" id="GO:0035556">
    <property type="term" value="P:intracellular signal transduction"/>
    <property type="evidence" value="ECO:0007669"/>
    <property type="project" value="TreeGrafter"/>
</dbReference>
<comment type="caution">
    <text evidence="14">The sequence shown here is derived from an EMBL/GenBank/DDBJ whole genome shotgun (WGS) entry which is preliminary data.</text>
</comment>
<dbReference type="PROSITE" id="PS00108">
    <property type="entry name" value="PROTEIN_KINASE_ST"/>
    <property type="match status" value="1"/>
</dbReference>
<evidence type="ECO:0000259" key="13">
    <source>
        <dbReference type="PROSITE" id="PS50011"/>
    </source>
</evidence>
<accession>A0AAN9VA38</accession>
<evidence type="ECO:0000256" key="7">
    <source>
        <dbReference type="ARBA" id="ARBA00022777"/>
    </source>
</evidence>
<dbReference type="EC" id="2.7.11.1" evidence="2"/>
<dbReference type="InterPro" id="IPR033931">
    <property type="entry name" value="PDK1-typ_PH"/>
</dbReference>
<evidence type="ECO:0000256" key="3">
    <source>
        <dbReference type="ARBA" id="ARBA00018538"/>
    </source>
</evidence>
<dbReference type="GO" id="GO:0004674">
    <property type="term" value="F:protein serine/threonine kinase activity"/>
    <property type="evidence" value="ECO:0007669"/>
    <property type="project" value="UniProtKB-KW"/>
</dbReference>
<feature type="compositionally biased region" description="Polar residues" evidence="12">
    <location>
        <begin position="9"/>
        <end position="20"/>
    </location>
</feature>
<dbReference type="Gene3D" id="1.10.510.10">
    <property type="entry name" value="Transferase(Phosphotransferase) domain 1"/>
    <property type="match status" value="1"/>
</dbReference>
<gene>
    <name evidence="14" type="ORF">R5R35_009920</name>
</gene>
<keyword evidence="4" id="KW-0723">Serine/threonine-protein kinase</keyword>
<keyword evidence="15" id="KW-1185">Reference proteome</keyword>
<feature type="binding site" evidence="11">
    <location>
        <position position="102"/>
    </location>
    <ligand>
        <name>ATP</name>
        <dbReference type="ChEBI" id="CHEBI:30616"/>
    </ligand>
</feature>
<dbReference type="EMBL" id="JAZDUA010000443">
    <property type="protein sequence ID" value="KAK7792510.1"/>
    <property type="molecule type" value="Genomic_DNA"/>
</dbReference>
<keyword evidence="5" id="KW-0808">Transferase</keyword>
<name>A0AAN9VA38_9ORTH</name>
<dbReference type="Proteomes" id="UP001378592">
    <property type="component" value="Unassembled WGS sequence"/>
</dbReference>
<dbReference type="PANTHER" id="PTHR24356">
    <property type="entry name" value="SERINE/THREONINE-PROTEIN KINASE"/>
    <property type="match status" value="1"/>
</dbReference>
<dbReference type="FunFam" id="1.10.510.10:FF:001419">
    <property type="entry name" value="3-phosphoinositide-dependent protein kinase"/>
    <property type="match status" value="1"/>
</dbReference>
<dbReference type="InterPro" id="IPR011009">
    <property type="entry name" value="Kinase-like_dom_sf"/>
</dbReference>
<dbReference type="PANTHER" id="PTHR24356:SF163">
    <property type="entry name" value="3-PHOSPHOINOSITIDE-DEPENDENT PROTEIN KINASE 1-RELATED"/>
    <property type="match status" value="1"/>
</dbReference>
<dbReference type="InterPro" id="IPR011993">
    <property type="entry name" value="PH-like_dom_sf"/>
</dbReference>
<dbReference type="Gene3D" id="3.30.200.20">
    <property type="entry name" value="Phosphorylase Kinase, domain 1"/>
    <property type="match status" value="1"/>
</dbReference>
<keyword evidence="8 11" id="KW-0067">ATP-binding</keyword>
<evidence type="ECO:0000313" key="15">
    <source>
        <dbReference type="Proteomes" id="UP001378592"/>
    </source>
</evidence>
<dbReference type="Pfam" id="PF00069">
    <property type="entry name" value="Pkinase"/>
    <property type="match status" value="1"/>
</dbReference>
<feature type="compositionally biased region" description="Low complexity" evidence="12">
    <location>
        <begin position="48"/>
        <end position="57"/>
    </location>
</feature>
<dbReference type="Pfam" id="PF14593">
    <property type="entry name" value="PH_3"/>
    <property type="match status" value="1"/>
</dbReference>
<dbReference type="CDD" id="cd05581">
    <property type="entry name" value="STKc_PDK1"/>
    <property type="match status" value="1"/>
</dbReference>
<evidence type="ECO:0000256" key="12">
    <source>
        <dbReference type="SAM" id="MobiDB-lite"/>
    </source>
</evidence>
<feature type="domain" description="Protein kinase" evidence="13">
    <location>
        <begin position="73"/>
        <end position="348"/>
    </location>
</feature>
<dbReference type="PROSITE" id="PS50011">
    <property type="entry name" value="PROTEIN_KINASE_DOM"/>
    <property type="match status" value="1"/>
</dbReference>
<comment type="similarity">
    <text evidence="1">Belongs to the protein kinase superfamily. AGC Ser/Thr protein kinase family. PDPK1 subfamily.</text>
</comment>
<dbReference type="GO" id="GO:0005524">
    <property type="term" value="F:ATP binding"/>
    <property type="evidence" value="ECO:0007669"/>
    <property type="project" value="UniProtKB-UniRule"/>
</dbReference>
<dbReference type="InterPro" id="IPR008271">
    <property type="entry name" value="Ser/Thr_kinase_AS"/>
</dbReference>
<dbReference type="CDD" id="cd01262">
    <property type="entry name" value="PH_PDK1"/>
    <property type="match status" value="1"/>
</dbReference>
<evidence type="ECO:0000256" key="5">
    <source>
        <dbReference type="ARBA" id="ARBA00022679"/>
    </source>
</evidence>
<dbReference type="SMART" id="SM00220">
    <property type="entry name" value="S_TKc"/>
    <property type="match status" value="1"/>
</dbReference>
<dbReference type="Gene3D" id="2.30.29.30">
    <property type="entry name" value="Pleckstrin-homology domain (PH domain)/Phosphotyrosine-binding domain (PTB)"/>
    <property type="match status" value="1"/>
</dbReference>